<evidence type="ECO:0000313" key="2">
    <source>
        <dbReference type="Proteomes" id="UP000027265"/>
    </source>
</evidence>
<evidence type="ECO:0000313" key="1">
    <source>
        <dbReference type="EMBL" id="KDQ59643.1"/>
    </source>
</evidence>
<dbReference type="AlphaFoldDB" id="A0A067PXU2"/>
<dbReference type="EMBL" id="KL197715">
    <property type="protein sequence ID" value="KDQ59643.1"/>
    <property type="molecule type" value="Genomic_DNA"/>
</dbReference>
<reference evidence="2" key="1">
    <citation type="journal article" date="2014" name="Proc. Natl. Acad. Sci. U.S.A.">
        <title>Extensive sampling of basidiomycete genomes demonstrates inadequacy of the white-rot/brown-rot paradigm for wood decay fungi.</title>
        <authorList>
            <person name="Riley R."/>
            <person name="Salamov A.A."/>
            <person name="Brown D.W."/>
            <person name="Nagy L.G."/>
            <person name="Floudas D."/>
            <person name="Held B.W."/>
            <person name="Levasseur A."/>
            <person name="Lombard V."/>
            <person name="Morin E."/>
            <person name="Otillar R."/>
            <person name="Lindquist E.A."/>
            <person name="Sun H."/>
            <person name="LaButti K.M."/>
            <person name="Schmutz J."/>
            <person name="Jabbour D."/>
            <person name="Luo H."/>
            <person name="Baker S.E."/>
            <person name="Pisabarro A.G."/>
            <person name="Walton J.D."/>
            <person name="Blanchette R.A."/>
            <person name="Henrissat B."/>
            <person name="Martin F."/>
            <person name="Cullen D."/>
            <person name="Hibbett D.S."/>
            <person name="Grigoriev I.V."/>
        </authorList>
    </citation>
    <scope>NUCLEOTIDE SEQUENCE [LARGE SCALE GENOMIC DNA]</scope>
    <source>
        <strain evidence="2">MUCL 33604</strain>
    </source>
</reference>
<organism evidence="1 2">
    <name type="scientific">Jaapia argillacea MUCL 33604</name>
    <dbReference type="NCBI Taxonomy" id="933084"/>
    <lineage>
        <taxon>Eukaryota</taxon>
        <taxon>Fungi</taxon>
        <taxon>Dikarya</taxon>
        <taxon>Basidiomycota</taxon>
        <taxon>Agaricomycotina</taxon>
        <taxon>Agaricomycetes</taxon>
        <taxon>Agaricomycetidae</taxon>
        <taxon>Jaapiales</taxon>
        <taxon>Jaapiaceae</taxon>
        <taxon>Jaapia</taxon>
    </lineage>
</organism>
<proteinExistence type="predicted"/>
<dbReference type="Proteomes" id="UP000027265">
    <property type="component" value="Unassembled WGS sequence"/>
</dbReference>
<dbReference type="HOGENOM" id="CLU_1415363_0_0_1"/>
<sequence>MACVASAMMFEVRDRTTPTFCYVGAGCHETYTYADTVMVLFPGTLRSGRRSIRRSIRFTPCCANSASRDRAASRTPFPHSISPLSHPCTRIPHPILFHITSNCRPPSTSTTITRALVSLGSVVDAALEPMLFLHRMSISTILLGLCDASGLGYAGSKSMLGLDAGHGLGHGYGQPKNFFVSLTVLILTRPFH</sequence>
<protein>
    <submittedName>
        <fullName evidence="1">Uncharacterized protein</fullName>
    </submittedName>
</protein>
<dbReference type="InParanoid" id="A0A067PXU2"/>
<gene>
    <name evidence="1" type="ORF">JAAARDRAFT_628103</name>
</gene>
<accession>A0A067PXU2</accession>
<name>A0A067PXU2_9AGAM</name>
<keyword evidence="2" id="KW-1185">Reference proteome</keyword>